<evidence type="ECO:0000313" key="3">
    <source>
        <dbReference type="EMBL" id="MDZ5757703.1"/>
    </source>
</evidence>
<evidence type="ECO:0000256" key="1">
    <source>
        <dbReference type="SAM" id="MobiDB-lite"/>
    </source>
</evidence>
<keyword evidence="2" id="KW-0732">Signal</keyword>
<organism evidence="3 4">
    <name type="scientific">Carnobacterium maltaromaticum</name>
    <name type="common">Carnobacterium piscicola</name>
    <dbReference type="NCBI Taxonomy" id="2751"/>
    <lineage>
        <taxon>Bacteria</taxon>
        <taxon>Bacillati</taxon>
        <taxon>Bacillota</taxon>
        <taxon>Bacilli</taxon>
        <taxon>Lactobacillales</taxon>
        <taxon>Carnobacteriaceae</taxon>
        <taxon>Carnobacterium</taxon>
    </lineage>
</organism>
<dbReference type="AlphaFoldDB" id="A0AAW9JQ34"/>
<gene>
    <name evidence="3" type="ORF">RAK27_03445</name>
</gene>
<dbReference type="RefSeq" id="WP_322808495.1">
    <property type="nucleotide sequence ID" value="NZ_JAVBVO010000002.1"/>
</dbReference>
<dbReference type="EMBL" id="JAVBVO010000002">
    <property type="protein sequence ID" value="MDZ5757703.1"/>
    <property type="molecule type" value="Genomic_DNA"/>
</dbReference>
<evidence type="ECO:0008006" key="5">
    <source>
        <dbReference type="Google" id="ProtNLM"/>
    </source>
</evidence>
<sequence>MKNGVRFIVALFLVFSMVAHLPINLTTAMNDDVVPLETKGKDGCSLTSESAENEESLPPAIENTESPIPIATENKEEVSRTNETNEEEGVITTEDVDVTSELATESQAGEIAPRTVVLGNSVLTADYQTGACGQGVGHIAFTYTAVLGLTINDNPLIILGLPAELASQLNPSPTKQAAFLASLTGTVTYPSSVLSNTTIDLHAATTEFTLSYDVTNSAVVLTFKKNTLSLGIASKWATDVKFDTVALYKKGISIPPASNGTSYAVKGNFTDLGGGINLLPGNQLKSGVISSATMPLGTCPVLPIQAPIISSLVNNQSSVSGSVNQTQDSNYVYTVNLNFGRVDGTAIPVAINGVAVAANGTFTTAIPAALEYLDTVSAVVIATAKVGTDLYQSTSSTATVSWPISPPVLSNLAAGANQVVGTAIQAVGGNYKMQLQINNDPTRTQSSPLPGNGSFNFSLSQVLQGGDSVTVKTQGYSNRTGLLLVESSAISQTVAYTKPSLTIVQVIEKMNSQGTWETATAAVTGQTIRYTITTTLTNTNAKWNQSSVRNWIPAGLSNLTSAQMSKKDSVGTITSLGAPQLVTDGASPSTQAWNYQGAPASYLQQSGESLILQYVATISGSALNTSLLNSTFINGTDGGGTAIPQQSSQSSLPVGNGTLRFIQAPATIEFQNLKVPAKQTIYNATTVPNPLIVADGRVIKSQWRVYVKEAKALTSASGKVLTGAFIYSKNGGNQSVNQDNLEIFSYTSLNDNNVPVNWQANEGIRLNLTPSPNLNVNESYQGKLDWVLSDGPI</sequence>
<evidence type="ECO:0000256" key="2">
    <source>
        <dbReference type="SAM" id="SignalP"/>
    </source>
</evidence>
<feature type="chain" id="PRO_5043611791" description="WxL domain-containing protein" evidence="2">
    <location>
        <begin position="22"/>
        <end position="793"/>
    </location>
</feature>
<comment type="caution">
    <text evidence="3">The sequence shown here is derived from an EMBL/GenBank/DDBJ whole genome shotgun (WGS) entry which is preliminary data.</text>
</comment>
<evidence type="ECO:0000313" key="4">
    <source>
        <dbReference type="Proteomes" id="UP001290462"/>
    </source>
</evidence>
<proteinExistence type="predicted"/>
<name>A0AAW9JQ34_CARML</name>
<feature type="signal peptide" evidence="2">
    <location>
        <begin position="1"/>
        <end position="21"/>
    </location>
</feature>
<feature type="region of interest" description="Disordered" evidence="1">
    <location>
        <begin position="40"/>
        <end position="97"/>
    </location>
</feature>
<accession>A0AAW9JQ34</accession>
<protein>
    <recommendedName>
        <fullName evidence="5">WxL domain-containing protein</fullName>
    </recommendedName>
</protein>
<dbReference type="Proteomes" id="UP001290462">
    <property type="component" value="Unassembled WGS sequence"/>
</dbReference>
<reference evidence="3" key="1">
    <citation type="submission" date="2023-08" db="EMBL/GenBank/DDBJ databases">
        <title>Genomic characterization of piscicolin 126 produced by Carnobacterium maltaromaticum CM22 strain isolated from salmon (Salmo salar).</title>
        <authorList>
            <person name="Gonzalez-Gragera E."/>
            <person name="Garcia-Lopez J.D."/>
            <person name="Teso-Perez C."/>
            <person name="Gimenez-Hernandez I."/>
            <person name="Peralta-Sanchez J.M."/>
            <person name="Valdivia E."/>
            <person name="Montalban-Lopez M."/>
            <person name="Martin-Platero A.M."/>
            <person name="Banos A."/>
            <person name="Martinez-Bueno M."/>
        </authorList>
    </citation>
    <scope>NUCLEOTIDE SEQUENCE</scope>
    <source>
        <strain evidence="3">CM22</strain>
    </source>
</reference>
<feature type="compositionally biased region" description="Acidic residues" evidence="1">
    <location>
        <begin position="84"/>
        <end position="97"/>
    </location>
</feature>